<dbReference type="GO" id="GO:0042956">
    <property type="term" value="P:maltodextrin transmembrane transport"/>
    <property type="evidence" value="ECO:0007669"/>
    <property type="project" value="TreeGrafter"/>
</dbReference>
<keyword evidence="5" id="KW-1185">Reference proteome</keyword>
<evidence type="ECO:0000313" key="5">
    <source>
        <dbReference type="Proteomes" id="UP000287171"/>
    </source>
</evidence>
<dbReference type="SUPFAM" id="SSF53850">
    <property type="entry name" value="Periplasmic binding protein-like II"/>
    <property type="match status" value="1"/>
</dbReference>
<dbReference type="GO" id="GO:0015768">
    <property type="term" value="P:maltose transport"/>
    <property type="evidence" value="ECO:0007669"/>
    <property type="project" value="TreeGrafter"/>
</dbReference>
<dbReference type="EMBL" id="BIFT01000002">
    <property type="protein sequence ID" value="GCE31576.1"/>
    <property type="molecule type" value="Genomic_DNA"/>
</dbReference>
<dbReference type="Proteomes" id="UP000287171">
    <property type="component" value="Unassembled WGS sequence"/>
</dbReference>
<keyword evidence="3" id="KW-0732">Signal</keyword>
<dbReference type="Gene3D" id="3.40.190.10">
    <property type="entry name" value="Periplasmic binding protein-like II"/>
    <property type="match status" value="1"/>
</dbReference>
<evidence type="ECO:0000256" key="2">
    <source>
        <dbReference type="ARBA" id="ARBA00022448"/>
    </source>
</evidence>
<accession>A0A402BJS3</accession>
<sequence>MKIRGLVGAMLLPFLALTLILAACGGTSNSSGSSDKVTITFWSRDSDAALVQPLIAAYNASHKNQIKLTLIPANSFVTKFGSAVASGDVPDLVATDLVYTPAFASQNQLTDITDKVKALSFFDKLSPSHVRLATYQSKIYGLPFSAEGSFLLYNKDLFSKAGLDPNKPPTTWAQMESDAKAITKLGNGTYGYHISGANGGINAFTFLPLIWASGGDILNSDGTQATLSSSPQVKDALNFYRRLWTGGLVDPGSKVDDGSNWFTGFAAGKVGMVGAGAFELSTLKTKNSNINFGVAPLPGKNGGSSAFAGGDNIVIPSGSHHPDHYIRGITAGAVKG</sequence>
<dbReference type="GO" id="GO:0055052">
    <property type="term" value="C:ATP-binding cassette (ABC) transporter complex, substrate-binding subunit-containing"/>
    <property type="evidence" value="ECO:0007669"/>
    <property type="project" value="TreeGrafter"/>
</dbReference>
<evidence type="ECO:0000256" key="1">
    <source>
        <dbReference type="ARBA" id="ARBA00008520"/>
    </source>
</evidence>
<dbReference type="AlphaFoldDB" id="A0A402BJS3"/>
<comment type="caution">
    <text evidence="4">The sequence shown here is derived from an EMBL/GenBank/DDBJ whole genome shotgun (WGS) entry which is preliminary data.</text>
</comment>
<protein>
    <recommendedName>
        <fullName evidence="6">ABC transporter substrate-binding protein</fullName>
    </recommendedName>
</protein>
<evidence type="ECO:0000256" key="3">
    <source>
        <dbReference type="ARBA" id="ARBA00022729"/>
    </source>
</evidence>
<dbReference type="GO" id="GO:1901982">
    <property type="term" value="F:maltose binding"/>
    <property type="evidence" value="ECO:0007669"/>
    <property type="project" value="TreeGrafter"/>
</dbReference>
<dbReference type="RefSeq" id="WP_126631525.1">
    <property type="nucleotide sequence ID" value="NZ_BIFT01000002.1"/>
</dbReference>
<name>A0A402BJS3_9CHLR</name>
<proteinExistence type="inferred from homology"/>
<dbReference type="Pfam" id="PF01547">
    <property type="entry name" value="SBP_bac_1"/>
    <property type="match status" value="1"/>
</dbReference>
<dbReference type="PANTHER" id="PTHR30061:SF50">
    <property type="entry name" value="MALTOSE_MALTODEXTRIN-BINDING PERIPLASMIC PROTEIN"/>
    <property type="match status" value="1"/>
</dbReference>
<dbReference type="OrthoDB" id="9795467at2"/>
<keyword evidence="2" id="KW-0813">Transport</keyword>
<organism evidence="4 5">
    <name type="scientific">Dictyobacter alpinus</name>
    <dbReference type="NCBI Taxonomy" id="2014873"/>
    <lineage>
        <taxon>Bacteria</taxon>
        <taxon>Bacillati</taxon>
        <taxon>Chloroflexota</taxon>
        <taxon>Ktedonobacteria</taxon>
        <taxon>Ktedonobacterales</taxon>
        <taxon>Dictyobacteraceae</taxon>
        <taxon>Dictyobacter</taxon>
    </lineage>
</organism>
<gene>
    <name evidence="4" type="ORF">KDA_70600</name>
</gene>
<evidence type="ECO:0000313" key="4">
    <source>
        <dbReference type="EMBL" id="GCE31576.1"/>
    </source>
</evidence>
<evidence type="ECO:0008006" key="6">
    <source>
        <dbReference type="Google" id="ProtNLM"/>
    </source>
</evidence>
<dbReference type="InterPro" id="IPR006059">
    <property type="entry name" value="SBP"/>
</dbReference>
<dbReference type="PROSITE" id="PS51257">
    <property type="entry name" value="PROKAR_LIPOPROTEIN"/>
    <property type="match status" value="1"/>
</dbReference>
<dbReference type="PANTHER" id="PTHR30061">
    <property type="entry name" value="MALTOSE-BINDING PERIPLASMIC PROTEIN"/>
    <property type="match status" value="1"/>
</dbReference>
<dbReference type="CDD" id="cd13585">
    <property type="entry name" value="PBP2_TMBP_like"/>
    <property type="match status" value="1"/>
</dbReference>
<reference evidence="5" key="1">
    <citation type="submission" date="2018-12" db="EMBL/GenBank/DDBJ databases">
        <title>Tengunoibacter tsumagoiensis gen. nov., sp. nov., Dictyobacter kobayashii sp. nov., D. alpinus sp. nov., and D. joshuensis sp. nov. and description of Dictyobacteraceae fam. nov. within the order Ktedonobacterales isolated from Tengu-no-mugimeshi.</title>
        <authorList>
            <person name="Wang C.M."/>
            <person name="Zheng Y."/>
            <person name="Sakai Y."/>
            <person name="Toyoda A."/>
            <person name="Minakuchi Y."/>
            <person name="Abe K."/>
            <person name="Yokota A."/>
            <person name="Yabe S."/>
        </authorList>
    </citation>
    <scope>NUCLEOTIDE SEQUENCE [LARGE SCALE GENOMIC DNA]</scope>
    <source>
        <strain evidence="5">Uno16</strain>
    </source>
</reference>
<comment type="similarity">
    <text evidence="1">Belongs to the bacterial solute-binding protein 1 family.</text>
</comment>